<dbReference type="PANTHER" id="PTHR34585">
    <property type="match status" value="1"/>
</dbReference>
<dbReference type="GO" id="GO:0003677">
    <property type="term" value="F:DNA binding"/>
    <property type="evidence" value="ECO:0007669"/>
    <property type="project" value="UniProtKB-KW"/>
</dbReference>
<keyword evidence="2" id="KW-0238">DNA-binding</keyword>
<proteinExistence type="predicted"/>
<dbReference type="SUPFAM" id="SSF46955">
    <property type="entry name" value="Putative DNA-binding domain"/>
    <property type="match status" value="1"/>
</dbReference>
<dbReference type="PANTHER" id="PTHR34585:SF22">
    <property type="entry name" value="HELIX-TURN-HELIX DOMAIN-CONTAINING PROTEIN"/>
    <property type="match status" value="1"/>
</dbReference>
<keyword evidence="3" id="KW-1185">Reference proteome</keyword>
<dbReference type="STRING" id="946077.W5A_04778"/>
<feature type="domain" description="Helix-turn-helix" evidence="1">
    <location>
        <begin position="37"/>
        <end position="86"/>
    </location>
</feature>
<protein>
    <submittedName>
        <fullName evidence="2">Putative DNA-binding protein</fullName>
    </submittedName>
</protein>
<accession>I0WGI4</accession>
<dbReference type="EMBL" id="AJJU01000004">
    <property type="protein sequence ID" value="EID75500.1"/>
    <property type="molecule type" value="Genomic_DNA"/>
</dbReference>
<evidence type="ECO:0000313" key="2">
    <source>
        <dbReference type="EMBL" id="EID75500.1"/>
    </source>
</evidence>
<dbReference type="OrthoDB" id="1524679at2"/>
<dbReference type="InterPro" id="IPR041657">
    <property type="entry name" value="HTH_17"/>
</dbReference>
<dbReference type="RefSeq" id="WP_008237969.1">
    <property type="nucleotide sequence ID" value="NZ_AJJU01000004.1"/>
</dbReference>
<dbReference type="Proteomes" id="UP000005938">
    <property type="component" value="Unassembled WGS sequence"/>
</dbReference>
<dbReference type="InterPro" id="IPR009061">
    <property type="entry name" value="DNA-bd_dom_put_sf"/>
</dbReference>
<sequence length="92" mass="10903">MEKSVIISKYIQELKNELFQEIHEMFKHRNRPTSKRWLKSNEVVKLLGISHSTLQKMRAKGTLPYSKVGGLLYYDYNDIVKILEKNKIYSTI</sequence>
<comment type="caution">
    <text evidence="2">The sequence shown here is derived from an EMBL/GenBank/DDBJ whole genome shotgun (WGS) entry which is preliminary data.</text>
</comment>
<name>I0WGI4_9FLAO</name>
<organism evidence="2 3">
    <name type="scientific">Imtechella halotolerans K1</name>
    <dbReference type="NCBI Taxonomy" id="946077"/>
    <lineage>
        <taxon>Bacteria</taxon>
        <taxon>Pseudomonadati</taxon>
        <taxon>Bacteroidota</taxon>
        <taxon>Flavobacteriia</taxon>
        <taxon>Flavobacteriales</taxon>
        <taxon>Flavobacteriaceae</taxon>
        <taxon>Imtechella</taxon>
    </lineage>
</organism>
<dbReference type="AlphaFoldDB" id="I0WGI4"/>
<reference evidence="2 3" key="1">
    <citation type="journal article" date="2012" name="J. Bacteriol.">
        <title>Genome Sequence of the Halotolerant Bacterium Imtechella halotolerans K1T.</title>
        <authorList>
            <person name="Kumar S."/>
            <person name="Vikram S."/>
            <person name="Subramanian S."/>
            <person name="Raghava G.P."/>
            <person name="Pinnaka A.K."/>
        </authorList>
    </citation>
    <scope>NUCLEOTIDE SEQUENCE [LARGE SCALE GENOMIC DNA]</scope>
    <source>
        <strain evidence="2 3">K1</strain>
    </source>
</reference>
<dbReference type="Pfam" id="PF12728">
    <property type="entry name" value="HTH_17"/>
    <property type="match status" value="1"/>
</dbReference>
<evidence type="ECO:0000259" key="1">
    <source>
        <dbReference type="Pfam" id="PF12728"/>
    </source>
</evidence>
<gene>
    <name evidence="2" type="ORF">W5A_04778</name>
</gene>
<evidence type="ECO:0000313" key="3">
    <source>
        <dbReference type="Proteomes" id="UP000005938"/>
    </source>
</evidence>
<dbReference type="eggNOG" id="ENOG5032YCE">
    <property type="taxonomic scope" value="Bacteria"/>
</dbReference>